<evidence type="ECO:0000256" key="6">
    <source>
        <dbReference type="ARBA" id="ARBA00022692"/>
    </source>
</evidence>
<accession>A0ABS8G6W6</accession>
<evidence type="ECO:0000256" key="3">
    <source>
        <dbReference type="ARBA" id="ARBA00022448"/>
    </source>
</evidence>
<keyword evidence="6 13" id="KW-0812">Transmembrane</keyword>
<evidence type="ECO:0000256" key="12">
    <source>
        <dbReference type="ARBA" id="ARBA00037975"/>
    </source>
</evidence>
<comment type="similarity">
    <text evidence="12">Belongs to the cytochrome b561 family.</text>
</comment>
<organism evidence="15 16">
    <name type="scientific">Fluctibacter halophilus</name>
    <dbReference type="NCBI Taxonomy" id="226011"/>
    <lineage>
        <taxon>Bacteria</taxon>
        <taxon>Pseudomonadati</taxon>
        <taxon>Pseudomonadota</taxon>
        <taxon>Gammaproteobacteria</taxon>
        <taxon>Alteromonadales</taxon>
        <taxon>Alteromonadaceae</taxon>
        <taxon>Fluctibacter</taxon>
    </lineage>
</organism>
<feature type="transmembrane region" description="Helical" evidence="13">
    <location>
        <begin position="54"/>
        <end position="71"/>
    </location>
</feature>
<dbReference type="InterPro" id="IPR011577">
    <property type="entry name" value="Cyt_b561_bac/Ni-Hgenase"/>
</dbReference>
<dbReference type="PANTHER" id="PTHR30529">
    <property type="entry name" value="CYTOCHROME B561"/>
    <property type="match status" value="1"/>
</dbReference>
<keyword evidence="4" id="KW-1003">Cell membrane</keyword>
<feature type="domain" description="Cytochrome b561 bacterial/Ni-hydrogenase" evidence="14">
    <location>
        <begin position="9"/>
        <end position="177"/>
    </location>
</feature>
<evidence type="ECO:0000256" key="5">
    <source>
        <dbReference type="ARBA" id="ARBA00022617"/>
    </source>
</evidence>
<dbReference type="RefSeq" id="WP_229159238.1">
    <property type="nucleotide sequence ID" value="NZ_JAJEWP010000001.1"/>
</dbReference>
<dbReference type="InterPro" id="IPR052168">
    <property type="entry name" value="Cytochrome_b561_oxidase"/>
</dbReference>
<evidence type="ECO:0000256" key="8">
    <source>
        <dbReference type="ARBA" id="ARBA00022982"/>
    </source>
</evidence>
<evidence type="ECO:0000256" key="13">
    <source>
        <dbReference type="SAM" id="Phobius"/>
    </source>
</evidence>
<gene>
    <name evidence="15" type="ORF">LJ739_08585</name>
</gene>
<keyword evidence="5" id="KW-0349">Heme</keyword>
<reference evidence="15 16" key="1">
    <citation type="submission" date="2021-10" db="EMBL/GenBank/DDBJ databases">
        <title>Draft genome of Aestuariibacter halophilus JC2043.</title>
        <authorList>
            <person name="Emsley S.A."/>
            <person name="Pfannmuller K.M."/>
            <person name="Ushijima B."/>
            <person name="Saw J.H."/>
            <person name="Videau P."/>
        </authorList>
    </citation>
    <scope>NUCLEOTIDE SEQUENCE [LARGE SCALE GENOMIC DNA]</scope>
    <source>
        <strain evidence="15 16">JC2043</strain>
    </source>
</reference>
<evidence type="ECO:0000256" key="9">
    <source>
        <dbReference type="ARBA" id="ARBA00022989"/>
    </source>
</evidence>
<dbReference type="Gene3D" id="1.20.950.20">
    <property type="entry name" value="Transmembrane di-heme cytochromes, Chain C"/>
    <property type="match status" value="2"/>
</dbReference>
<keyword evidence="3" id="KW-0813">Transport</keyword>
<dbReference type="InterPro" id="IPR016174">
    <property type="entry name" value="Di-haem_cyt_TM"/>
</dbReference>
<comment type="subcellular location">
    <subcellularLocation>
        <location evidence="2">Cell membrane</location>
        <topology evidence="2">Multi-pass membrane protein</topology>
    </subcellularLocation>
</comment>
<evidence type="ECO:0000256" key="10">
    <source>
        <dbReference type="ARBA" id="ARBA00023004"/>
    </source>
</evidence>
<keyword evidence="16" id="KW-1185">Reference proteome</keyword>
<evidence type="ECO:0000313" key="15">
    <source>
        <dbReference type="EMBL" id="MCC2616295.1"/>
    </source>
</evidence>
<sequence>MLRNTDTSYGWLTIVVHWLTAVTVIGLFAAGVWMVDLDYYSSWYKTAPHWHKSVGLLLAVVTLARLVWRYSHPRPVMDLPALHRRLARVGHMALYLGLLALFTSGFLISTADGRGIDVFNWFTVPALPVAFERQEDIAGVVHEWVAYGLIGLAVVHALAALQHHLLHKNDILIRMLKPLKEEL</sequence>
<protein>
    <submittedName>
        <fullName evidence="15">Cytochrome b</fullName>
    </submittedName>
</protein>
<evidence type="ECO:0000313" key="16">
    <source>
        <dbReference type="Proteomes" id="UP001520878"/>
    </source>
</evidence>
<keyword evidence="9 13" id="KW-1133">Transmembrane helix</keyword>
<comment type="caution">
    <text evidence="15">The sequence shown here is derived from an EMBL/GenBank/DDBJ whole genome shotgun (WGS) entry which is preliminary data.</text>
</comment>
<dbReference type="EMBL" id="JAJEWP010000001">
    <property type="protein sequence ID" value="MCC2616295.1"/>
    <property type="molecule type" value="Genomic_DNA"/>
</dbReference>
<dbReference type="PANTHER" id="PTHR30529:SF1">
    <property type="entry name" value="CYTOCHROME B561 HOMOLOG 2"/>
    <property type="match status" value="1"/>
</dbReference>
<evidence type="ECO:0000259" key="14">
    <source>
        <dbReference type="Pfam" id="PF01292"/>
    </source>
</evidence>
<keyword evidence="11 13" id="KW-0472">Membrane</keyword>
<comment type="cofactor">
    <cofactor evidence="1">
        <name>heme b</name>
        <dbReference type="ChEBI" id="CHEBI:60344"/>
    </cofactor>
</comment>
<keyword evidence="10" id="KW-0408">Iron</keyword>
<evidence type="ECO:0000256" key="1">
    <source>
        <dbReference type="ARBA" id="ARBA00001970"/>
    </source>
</evidence>
<feature type="transmembrane region" description="Helical" evidence="13">
    <location>
        <begin position="12"/>
        <end position="34"/>
    </location>
</feature>
<evidence type="ECO:0000256" key="4">
    <source>
        <dbReference type="ARBA" id="ARBA00022475"/>
    </source>
</evidence>
<evidence type="ECO:0000256" key="2">
    <source>
        <dbReference type="ARBA" id="ARBA00004651"/>
    </source>
</evidence>
<keyword evidence="7" id="KW-0479">Metal-binding</keyword>
<proteinExistence type="inferred from homology"/>
<dbReference type="Proteomes" id="UP001520878">
    <property type="component" value="Unassembled WGS sequence"/>
</dbReference>
<evidence type="ECO:0000256" key="7">
    <source>
        <dbReference type="ARBA" id="ARBA00022723"/>
    </source>
</evidence>
<keyword evidence="8" id="KW-0249">Electron transport</keyword>
<dbReference type="Pfam" id="PF01292">
    <property type="entry name" value="Ni_hydr_CYTB"/>
    <property type="match status" value="1"/>
</dbReference>
<evidence type="ECO:0000256" key="11">
    <source>
        <dbReference type="ARBA" id="ARBA00023136"/>
    </source>
</evidence>
<feature type="transmembrane region" description="Helical" evidence="13">
    <location>
        <begin position="144"/>
        <end position="166"/>
    </location>
</feature>
<feature type="transmembrane region" description="Helical" evidence="13">
    <location>
        <begin position="92"/>
        <end position="111"/>
    </location>
</feature>
<dbReference type="SUPFAM" id="SSF81342">
    <property type="entry name" value="Transmembrane di-heme cytochromes"/>
    <property type="match status" value="1"/>
</dbReference>
<name>A0ABS8G6W6_9ALTE</name>